<gene>
    <name evidence="3" type="ORF">GCM10010357_53750</name>
</gene>
<comment type="caution">
    <text evidence="3">The sequence shown here is derived from an EMBL/GenBank/DDBJ whole genome shotgun (WGS) entry which is preliminary data.</text>
</comment>
<dbReference type="InterPro" id="IPR002509">
    <property type="entry name" value="NODB_dom"/>
</dbReference>
<name>A0ABN0YZV1_9ACTN</name>
<evidence type="ECO:0000259" key="2">
    <source>
        <dbReference type="PROSITE" id="PS51677"/>
    </source>
</evidence>
<dbReference type="CDD" id="cd10917">
    <property type="entry name" value="CE4_NodB_like_6s_7s"/>
    <property type="match status" value="1"/>
</dbReference>
<dbReference type="InterPro" id="IPR006311">
    <property type="entry name" value="TAT_signal"/>
</dbReference>
<dbReference type="InterPro" id="IPR011330">
    <property type="entry name" value="Glyco_hydro/deAcase_b/a-brl"/>
</dbReference>
<accession>A0ABN0YZV1</accession>
<feature type="domain" description="NodB homology" evidence="2">
    <location>
        <begin position="78"/>
        <end position="257"/>
    </location>
</feature>
<evidence type="ECO:0000313" key="4">
    <source>
        <dbReference type="Proteomes" id="UP001500879"/>
    </source>
</evidence>
<feature type="signal peptide" evidence="1">
    <location>
        <begin position="1"/>
        <end position="19"/>
    </location>
</feature>
<proteinExistence type="predicted"/>
<keyword evidence="4" id="KW-1185">Reference proteome</keyword>
<evidence type="ECO:0000313" key="3">
    <source>
        <dbReference type="EMBL" id="GAA0425465.1"/>
    </source>
</evidence>
<reference evidence="3 4" key="1">
    <citation type="journal article" date="2019" name="Int. J. Syst. Evol. Microbiol.">
        <title>The Global Catalogue of Microorganisms (GCM) 10K type strain sequencing project: providing services to taxonomists for standard genome sequencing and annotation.</title>
        <authorList>
            <consortium name="The Broad Institute Genomics Platform"/>
            <consortium name="The Broad Institute Genome Sequencing Center for Infectious Disease"/>
            <person name="Wu L."/>
            <person name="Ma J."/>
        </authorList>
    </citation>
    <scope>NUCLEOTIDE SEQUENCE [LARGE SCALE GENOMIC DNA]</scope>
    <source>
        <strain evidence="3 4">JCM 4788</strain>
    </source>
</reference>
<keyword evidence="1" id="KW-0732">Signal</keyword>
<protein>
    <submittedName>
        <fullName evidence="3">Polysaccharide deacetylase family protein</fullName>
    </submittedName>
</protein>
<dbReference type="SUPFAM" id="SSF88713">
    <property type="entry name" value="Glycoside hydrolase/deacetylase"/>
    <property type="match status" value="1"/>
</dbReference>
<organism evidence="3 4">
    <name type="scientific">Streptomyces luteireticuli</name>
    <dbReference type="NCBI Taxonomy" id="173858"/>
    <lineage>
        <taxon>Bacteria</taxon>
        <taxon>Bacillati</taxon>
        <taxon>Actinomycetota</taxon>
        <taxon>Actinomycetes</taxon>
        <taxon>Kitasatosporales</taxon>
        <taxon>Streptomycetaceae</taxon>
        <taxon>Streptomyces</taxon>
    </lineage>
</organism>
<dbReference type="InterPro" id="IPR050248">
    <property type="entry name" value="Polysacc_deacetylase_ArnD"/>
</dbReference>
<dbReference type="PROSITE" id="PS51318">
    <property type="entry name" value="TAT"/>
    <property type="match status" value="1"/>
</dbReference>
<dbReference type="Proteomes" id="UP001500879">
    <property type="component" value="Unassembled WGS sequence"/>
</dbReference>
<dbReference type="PROSITE" id="PS51677">
    <property type="entry name" value="NODB"/>
    <property type="match status" value="1"/>
</dbReference>
<dbReference type="EMBL" id="BAAABX010000057">
    <property type="protein sequence ID" value="GAA0425465.1"/>
    <property type="molecule type" value="Genomic_DNA"/>
</dbReference>
<evidence type="ECO:0000256" key="1">
    <source>
        <dbReference type="SAM" id="SignalP"/>
    </source>
</evidence>
<dbReference type="PANTHER" id="PTHR10587">
    <property type="entry name" value="GLYCOSYL TRANSFERASE-RELATED"/>
    <property type="match status" value="1"/>
</dbReference>
<feature type="chain" id="PRO_5046098305" evidence="1">
    <location>
        <begin position="20"/>
        <end position="264"/>
    </location>
</feature>
<dbReference type="Pfam" id="PF01522">
    <property type="entry name" value="Polysacc_deac_1"/>
    <property type="match status" value="1"/>
</dbReference>
<dbReference type="Gene3D" id="3.20.20.370">
    <property type="entry name" value="Glycoside hydrolase/deacetylase"/>
    <property type="match status" value="1"/>
</dbReference>
<sequence>MTFLHRRTVLRAAASGALATVAGAPLVGCDDERPAASPSGRPTAKVSVRPAPVGRVPALPPLPAGLPVQIEHGPRARKAVALTFHGRGAAETATGCLAEVERAGARVTVLAVGDWLDAEPQLARRVLDGGHELGNHTMRHLDICAMDAKAAYAEIVQCADRLRRLTGGVGRWFRPSKARLATERVVRLARRAGYPHVLSYDVDSLDFTDPGAAAVRSTVLNGVRPGSVVSLHFGHAGTVAALPAILDGLHRRGLRAVTTSELLT</sequence>